<keyword evidence="2" id="KW-0723">Serine/threonine-protein kinase</keyword>
<feature type="signal peptide" evidence="13">
    <location>
        <begin position="1"/>
        <end position="28"/>
    </location>
</feature>
<dbReference type="InterPro" id="IPR011009">
    <property type="entry name" value="Kinase-like_dom_sf"/>
</dbReference>
<dbReference type="AlphaFoldDB" id="A0ABC9BEQ6"/>
<organism evidence="15 16">
    <name type="scientific">Urochloa decumbens</name>
    <dbReference type="NCBI Taxonomy" id="240449"/>
    <lineage>
        <taxon>Eukaryota</taxon>
        <taxon>Viridiplantae</taxon>
        <taxon>Streptophyta</taxon>
        <taxon>Embryophyta</taxon>
        <taxon>Tracheophyta</taxon>
        <taxon>Spermatophyta</taxon>
        <taxon>Magnoliopsida</taxon>
        <taxon>Liliopsida</taxon>
        <taxon>Poales</taxon>
        <taxon>Poaceae</taxon>
        <taxon>PACMAD clade</taxon>
        <taxon>Panicoideae</taxon>
        <taxon>Panicodae</taxon>
        <taxon>Paniceae</taxon>
        <taxon>Melinidinae</taxon>
        <taxon>Urochloa</taxon>
    </lineage>
</organism>
<dbReference type="InterPro" id="IPR045274">
    <property type="entry name" value="WAK-like"/>
</dbReference>
<evidence type="ECO:0000259" key="14">
    <source>
        <dbReference type="PROSITE" id="PS50011"/>
    </source>
</evidence>
<feature type="chain" id="PRO_5044886676" description="Protein kinase domain-containing protein" evidence="13">
    <location>
        <begin position="29"/>
        <end position="733"/>
    </location>
</feature>
<keyword evidence="12" id="KW-1133">Transmembrane helix</keyword>
<dbReference type="Pfam" id="PF13947">
    <property type="entry name" value="GUB_WAK_bind"/>
    <property type="match status" value="1"/>
</dbReference>
<dbReference type="InterPro" id="IPR008271">
    <property type="entry name" value="Ser/Thr_kinase_AS"/>
</dbReference>
<evidence type="ECO:0000256" key="2">
    <source>
        <dbReference type="ARBA" id="ARBA00022527"/>
    </source>
</evidence>
<evidence type="ECO:0000256" key="8">
    <source>
        <dbReference type="ARBA" id="ARBA00022840"/>
    </source>
</evidence>
<dbReference type="PROSITE" id="PS00107">
    <property type="entry name" value="PROTEIN_KINASE_ATP"/>
    <property type="match status" value="1"/>
</dbReference>
<dbReference type="InterPro" id="IPR000742">
    <property type="entry name" value="EGF"/>
</dbReference>
<dbReference type="Proteomes" id="UP001497457">
    <property type="component" value="Chromosome 25rd"/>
</dbReference>
<dbReference type="SUPFAM" id="SSF56112">
    <property type="entry name" value="Protein kinase-like (PK-like)"/>
    <property type="match status" value="1"/>
</dbReference>
<dbReference type="EMBL" id="OZ075135">
    <property type="protein sequence ID" value="CAL4996608.1"/>
    <property type="molecule type" value="Genomic_DNA"/>
</dbReference>
<dbReference type="FunFam" id="3.30.200.20:FF:000581">
    <property type="entry name" value="Wall-associated receptor kinase 3"/>
    <property type="match status" value="1"/>
</dbReference>
<dbReference type="Gene3D" id="2.10.25.10">
    <property type="entry name" value="Laminin"/>
    <property type="match status" value="2"/>
</dbReference>
<dbReference type="InterPro" id="IPR009030">
    <property type="entry name" value="Growth_fac_rcpt_cys_sf"/>
</dbReference>
<keyword evidence="12" id="KW-0472">Membrane</keyword>
<keyword evidence="7" id="KW-0418">Kinase</keyword>
<keyword evidence="16" id="KW-1185">Reference proteome</keyword>
<keyword evidence="10" id="KW-0325">Glycoprotein</keyword>
<dbReference type="SUPFAM" id="SSF57184">
    <property type="entry name" value="Growth factor receptor domain"/>
    <property type="match status" value="1"/>
</dbReference>
<evidence type="ECO:0000256" key="12">
    <source>
        <dbReference type="SAM" id="Phobius"/>
    </source>
</evidence>
<feature type="domain" description="Protein kinase" evidence="14">
    <location>
        <begin position="450"/>
        <end position="717"/>
    </location>
</feature>
<dbReference type="PANTHER" id="PTHR27005">
    <property type="entry name" value="WALL-ASSOCIATED RECEPTOR KINASE-LIKE 21"/>
    <property type="match status" value="1"/>
</dbReference>
<dbReference type="Gene3D" id="1.10.510.10">
    <property type="entry name" value="Transferase(Phosphotransferase) domain 1"/>
    <property type="match status" value="1"/>
</dbReference>
<comment type="subcellular location">
    <subcellularLocation>
        <location evidence="1">Membrane</location>
        <topology evidence="1">Single-pass type I membrane protein</topology>
    </subcellularLocation>
</comment>
<dbReference type="GO" id="GO:0004674">
    <property type="term" value="F:protein serine/threonine kinase activity"/>
    <property type="evidence" value="ECO:0007669"/>
    <property type="project" value="UniProtKB-KW"/>
</dbReference>
<dbReference type="GO" id="GO:0016020">
    <property type="term" value="C:membrane"/>
    <property type="evidence" value="ECO:0007669"/>
    <property type="project" value="UniProtKB-SubCell"/>
</dbReference>
<dbReference type="InterPro" id="IPR025287">
    <property type="entry name" value="WAK_GUB"/>
</dbReference>
<dbReference type="InterPro" id="IPR001881">
    <property type="entry name" value="EGF-like_Ca-bd_dom"/>
</dbReference>
<evidence type="ECO:0000313" key="15">
    <source>
        <dbReference type="EMBL" id="CAL4996608.1"/>
    </source>
</evidence>
<evidence type="ECO:0000256" key="7">
    <source>
        <dbReference type="ARBA" id="ARBA00022777"/>
    </source>
</evidence>
<dbReference type="CDD" id="cd00054">
    <property type="entry name" value="EGF_CA"/>
    <property type="match status" value="1"/>
</dbReference>
<feature type="binding site" evidence="11">
    <location>
        <position position="478"/>
    </location>
    <ligand>
        <name>ATP</name>
        <dbReference type="ChEBI" id="CHEBI:30616"/>
    </ligand>
</feature>
<evidence type="ECO:0000256" key="5">
    <source>
        <dbReference type="ARBA" id="ARBA00022729"/>
    </source>
</evidence>
<evidence type="ECO:0000256" key="10">
    <source>
        <dbReference type="ARBA" id="ARBA00023180"/>
    </source>
</evidence>
<evidence type="ECO:0000256" key="13">
    <source>
        <dbReference type="SAM" id="SignalP"/>
    </source>
</evidence>
<keyword evidence="3" id="KW-0245">EGF-like domain</keyword>
<dbReference type="Gene3D" id="3.30.200.20">
    <property type="entry name" value="Phosphorylase Kinase, domain 1"/>
    <property type="match status" value="1"/>
</dbReference>
<proteinExistence type="predicted"/>
<dbReference type="GO" id="GO:0005524">
    <property type="term" value="F:ATP binding"/>
    <property type="evidence" value="ECO:0007669"/>
    <property type="project" value="UniProtKB-UniRule"/>
</dbReference>
<protein>
    <recommendedName>
        <fullName evidence="14">Protein kinase domain-containing protein</fullName>
    </recommendedName>
</protein>
<dbReference type="SMART" id="SM00179">
    <property type="entry name" value="EGF_CA"/>
    <property type="match status" value="1"/>
</dbReference>
<keyword evidence="6 11" id="KW-0547">Nucleotide-binding</keyword>
<reference evidence="15" key="1">
    <citation type="submission" date="2024-10" db="EMBL/GenBank/DDBJ databases">
        <authorList>
            <person name="Ryan C."/>
        </authorList>
    </citation>
    <scope>NUCLEOTIDE SEQUENCE [LARGE SCALE GENOMIC DNA]</scope>
</reference>
<dbReference type="InterPro" id="IPR000719">
    <property type="entry name" value="Prot_kinase_dom"/>
</dbReference>
<accession>A0ABC9BEQ6</accession>
<evidence type="ECO:0000256" key="9">
    <source>
        <dbReference type="ARBA" id="ARBA00023157"/>
    </source>
</evidence>
<dbReference type="PROSITE" id="PS50011">
    <property type="entry name" value="PROTEIN_KINASE_DOM"/>
    <property type="match status" value="1"/>
</dbReference>
<evidence type="ECO:0000256" key="1">
    <source>
        <dbReference type="ARBA" id="ARBA00004479"/>
    </source>
</evidence>
<dbReference type="SMART" id="SM00181">
    <property type="entry name" value="EGF"/>
    <property type="match status" value="2"/>
</dbReference>
<evidence type="ECO:0000256" key="11">
    <source>
        <dbReference type="PROSITE-ProRule" id="PRU10141"/>
    </source>
</evidence>
<name>A0ABC9BEQ6_9POAL</name>
<evidence type="ECO:0000256" key="3">
    <source>
        <dbReference type="ARBA" id="ARBA00022536"/>
    </source>
</evidence>
<evidence type="ECO:0000256" key="6">
    <source>
        <dbReference type="ARBA" id="ARBA00022741"/>
    </source>
</evidence>
<keyword evidence="8 11" id="KW-0067">ATP-binding</keyword>
<feature type="transmembrane region" description="Helical" evidence="12">
    <location>
        <begin position="388"/>
        <end position="413"/>
    </location>
</feature>
<gene>
    <name evidence="15" type="ORF">URODEC1_LOCUS63001</name>
</gene>
<keyword evidence="4" id="KW-0808">Transferase</keyword>
<dbReference type="PROSITE" id="PS01187">
    <property type="entry name" value="EGF_CA"/>
    <property type="match status" value="1"/>
</dbReference>
<dbReference type="PROSITE" id="PS00108">
    <property type="entry name" value="PROTEIN_KINASE_ST"/>
    <property type="match status" value="1"/>
</dbReference>
<dbReference type="FunFam" id="1.10.510.10:FF:000474">
    <property type="entry name" value="Wall-associated receptor kinase 3"/>
    <property type="match status" value="1"/>
</dbReference>
<dbReference type="InterPro" id="IPR017441">
    <property type="entry name" value="Protein_kinase_ATP_BS"/>
</dbReference>
<dbReference type="Pfam" id="PF00069">
    <property type="entry name" value="Pkinase"/>
    <property type="match status" value="1"/>
</dbReference>
<dbReference type="InterPro" id="IPR018097">
    <property type="entry name" value="EGF_Ca-bd_CS"/>
</dbReference>
<evidence type="ECO:0000256" key="4">
    <source>
        <dbReference type="ARBA" id="ARBA00022679"/>
    </source>
</evidence>
<sequence>MLTTRCIQQLLLAMLLLQLAAVATPVTAAGEQQTAERPIALPGCSDKCGNISIPYPFGINKGCYFDSSFEVVCNEPTAPSYLAVPMIYNMTGYYIGDNDNPAPGPMTNATWQTVELIDFDVSRGEARVGIPVSSDCSINSTYHELNMFSMQVNVSDFGRGTFVFSTTRNVLLGIGQSVQAKVYGEMSATNVSASCTSLFDTPSAAKNGSCSAGLGCCQADLPPGLGVLAFGMKRQRNSMWLEFPCTYAMAVERSWYNFSLQDLVDPNKFPPRSVPIVLDWAIRNGSCPTEEGAPLPMACRSDNSRCVDATTAPGYLCKCKDGYDGNAYISGGCQDIDECMLRDQHPELRDLYPCHGICKNKMGGYDCHCKFGSKGDGKNGTCRTMFPLLAVATMLSVIGIASLVVILVLFKLLMHQKRKTREFFIKNGGPILEKVNNIKIFKKEELKPILQKSNVIGKGGFGEVYKGIIESQVVAIKKSINVDKSQEKQFANEIIIQSRVIHKNITKLIGCCLEVDVPMLVYEFVPQGSLHDLLYGGNKMSLSLDKRLSIAAGAAEGLAYMHSKTSTTILHGDIKPSNILLDDNFTPKISDFGISRLIAIDKTHTNVVVGDMCYMDPIYLQSGLLTKQSDVYSFGITLLELLTRQKDDLGGNGRLSKAFLNAYTEEKGAIELFDSEILVENDIEVLNKLATLIVECLNLDVDRRPEMINVAERLETMKRLHIKQSDACGSTNA</sequence>
<dbReference type="SMART" id="SM00220">
    <property type="entry name" value="S_TKc"/>
    <property type="match status" value="1"/>
</dbReference>
<keyword evidence="5 13" id="KW-0732">Signal</keyword>
<dbReference type="FunFam" id="2.10.25.10:FF:000704">
    <property type="entry name" value="Os12g0614800 protein"/>
    <property type="match status" value="1"/>
</dbReference>
<dbReference type="PANTHER" id="PTHR27005:SF514">
    <property type="entry name" value="PROTEIN KINASE DOMAIN-CONTAINING PROTEIN"/>
    <property type="match status" value="1"/>
</dbReference>
<keyword evidence="12" id="KW-0812">Transmembrane</keyword>
<keyword evidence="9" id="KW-1015">Disulfide bond</keyword>
<evidence type="ECO:0000313" key="16">
    <source>
        <dbReference type="Proteomes" id="UP001497457"/>
    </source>
</evidence>